<evidence type="ECO:0000256" key="4">
    <source>
        <dbReference type="ARBA" id="ARBA00021061"/>
    </source>
</evidence>
<dbReference type="GO" id="GO:0043596">
    <property type="term" value="C:nuclear replication fork"/>
    <property type="evidence" value="ECO:0007669"/>
    <property type="project" value="TreeGrafter"/>
</dbReference>
<evidence type="ECO:0000256" key="8">
    <source>
        <dbReference type="ARBA" id="ARBA00023204"/>
    </source>
</evidence>
<dbReference type="EMBL" id="KE525157">
    <property type="protein sequence ID" value="KFB41807.1"/>
    <property type="molecule type" value="Genomic_DNA"/>
</dbReference>
<dbReference type="GO" id="GO:0006325">
    <property type="term" value="P:chromatin organization"/>
    <property type="evidence" value="ECO:0007669"/>
    <property type="project" value="UniProtKB-KW"/>
</dbReference>
<dbReference type="InterPro" id="IPR029424">
    <property type="entry name" value="MMS22L_C"/>
</dbReference>
<dbReference type="OMA" id="RVYLCLL"/>
<dbReference type="AlphaFoldDB" id="A0A084VV13"/>
<dbReference type="Pfam" id="PF14910">
    <property type="entry name" value="MMS22L_N"/>
    <property type="match status" value="1"/>
</dbReference>
<organism evidence="13">
    <name type="scientific">Anopheles sinensis</name>
    <name type="common">Mosquito</name>
    <dbReference type="NCBI Taxonomy" id="74873"/>
    <lineage>
        <taxon>Eukaryota</taxon>
        <taxon>Metazoa</taxon>
        <taxon>Ecdysozoa</taxon>
        <taxon>Arthropoda</taxon>
        <taxon>Hexapoda</taxon>
        <taxon>Insecta</taxon>
        <taxon>Pterygota</taxon>
        <taxon>Neoptera</taxon>
        <taxon>Endopterygota</taxon>
        <taxon>Diptera</taxon>
        <taxon>Nematocera</taxon>
        <taxon>Culicoidea</taxon>
        <taxon>Culicidae</taxon>
        <taxon>Anophelinae</taxon>
        <taxon>Anopheles</taxon>
    </lineage>
</organism>
<name>A0A084VV13_ANOSI</name>
<evidence type="ECO:0000256" key="9">
    <source>
        <dbReference type="ARBA" id="ARBA00023242"/>
    </source>
</evidence>
<keyword evidence="8" id="KW-0234">DNA repair</keyword>
<dbReference type="InterPro" id="IPR029425">
    <property type="entry name" value="MMS22L_N"/>
</dbReference>
<dbReference type="VEuPathDB" id="VectorBase:ASIC009533"/>
<evidence type="ECO:0000259" key="11">
    <source>
        <dbReference type="Pfam" id="PF14910"/>
    </source>
</evidence>
<dbReference type="EnsemblMetazoa" id="ASIC009533-RA">
    <property type="protein sequence ID" value="ASIC009533-PA"/>
    <property type="gene ID" value="ASIC009533"/>
</dbReference>
<evidence type="ECO:0000256" key="2">
    <source>
        <dbReference type="ARBA" id="ARBA00004286"/>
    </source>
</evidence>
<dbReference type="PANTHER" id="PTHR28547:SF1">
    <property type="entry name" value="PROTEIN MMS22-LIKE"/>
    <property type="match status" value="1"/>
</dbReference>
<sequence>MLKCSSPPSRGWTDVENLRPFVQHGRISFGLSLVPGAVNVLLDVEVSQLYGSMVYDLCRVVRSRILKLQTSQSYTSQDVRAQRMEITHFLRVVLGTAHQITEKLDESVAIVKNCLPKPVDLLRAHGWKCVYEKDGKAHDLLHGALEWNWLVLLIAREMTECPESPSKKQHMEFFEKTYRELINELLAVVFFQFSTNTIEDAFKECPFLCSCAKQLWLGLMSLGEKAGGSIDFWKLLGDGMPTVVQNRTDGFLFKIWMINALAFFHENKAQQENIETPLVKPPPNCNIIDELIKELVQADPKEEYMRTCLILLKPIITGLWPIRREPVVFLWDFYAVRLNSPFRLKNETLSTMPCIGSTIAEFIEHARTLAAPDSTLDSLDYKTNSFIMFLIILAFVTRHFTKVPSKRDVQIIFNRIILKLGPKKYENMTEQGVYHHALLLLTMLSATSFQDDFPRLSKQMQMVRLVDDNTKLPPALIVQRAATAMKTHMAVLVLLSDSLTFDKTEHISVLVQNIESGLSKFGYRFQPALQVAAQGTAMLLERATAKRSFNRGEIGLIGPWIEKYLQDCKDTGWHKLLDAIADALKSQMTSSEALGKAIKQHLFPMVNTRFTNKRSAPTCIARLAALITIFVAKYMDSQMFRMMFNDFVHSKNAHSDQVLHYLNEVTQSLTVMVLLDEPTVIRQWLKMGLLYGRDEVLELSRVVHGLGEFKFLCEIPEYDLLENPKEVPIKLFFRCVGKRFREVDETQRMEMTKKLHEIFRHFDKWIPEPTSIVRQKILTVLILALKECPLGFYIPYNQTCLYYLAFHHYFLPFSVLTGNNVTAVLIEDMSKVWHKVMDMLGSPEYCRNPVMQTDTANMLVKWIPQFDKLPNEADALRPLLLFFTGRNEELVRSTMPRLLSVFVELTRCVPQPNARQVMQMLQRLLQTLVAEGDHGKTALFIHLTAMSFLTHAFRCNETFPTRALAMEIVYDMLSSTDGPSNAVRKEMRTAMSQFTRQNLTLAPDAYFTLVGRLANRYPNFIKSLLDMLREEVRRAEKLHGLNKSLHDGITRLERVLRTSSNGT</sequence>
<keyword evidence="15" id="KW-1185">Reference proteome</keyword>
<reference evidence="13 15" key="1">
    <citation type="journal article" date="2014" name="BMC Genomics">
        <title>Genome sequence of Anopheles sinensis provides insight into genetics basis of mosquito competence for malaria parasites.</title>
        <authorList>
            <person name="Zhou D."/>
            <person name="Zhang D."/>
            <person name="Ding G."/>
            <person name="Shi L."/>
            <person name="Hou Q."/>
            <person name="Ye Y."/>
            <person name="Xu Y."/>
            <person name="Zhou H."/>
            <person name="Xiong C."/>
            <person name="Li S."/>
            <person name="Yu J."/>
            <person name="Hong S."/>
            <person name="Yu X."/>
            <person name="Zou P."/>
            <person name="Chen C."/>
            <person name="Chang X."/>
            <person name="Wang W."/>
            <person name="Lv Y."/>
            <person name="Sun Y."/>
            <person name="Ma L."/>
            <person name="Shen B."/>
            <person name="Zhu C."/>
        </authorList>
    </citation>
    <scope>NUCLEOTIDE SEQUENCE [LARGE SCALE GENOMIC DNA]</scope>
</reference>
<feature type="domain" description="Protein MMS22-like N-terminal" evidence="11">
    <location>
        <begin position="172"/>
        <end position="464"/>
    </location>
</feature>
<comment type="similarity">
    <text evidence="3">Belongs to the MMS22 family. MMS22L subfamily.</text>
</comment>
<accession>A0A084VV13</accession>
<dbReference type="GO" id="GO:0031297">
    <property type="term" value="P:replication fork processing"/>
    <property type="evidence" value="ECO:0007669"/>
    <property type="project" value="InterPro"/>
</dbReference>
<evidence type="ECO:0000313" key="13">
    <source>
        <dbReference type="EMBL" id="KFB41807.1"/>
    </source>
</evidence>
<evidence type="ECO:0000256" key="1">
    <source>
        <dbReference type="ARBA" id="ARBA00004123"/>
    </source>
</evidence>
<comment type="subcellular location">
    <subcellularLocation>
        <location evidence="2">Chromosome</location>
    </subcellularLocation>
    <subcellularLocation>
        <location evidence="1">Nucleus</location>
    </subcellularLocation>
</comment>
<keyword evidence="7" id="KW-0156">Chromatin regulator</keyword>
<evidence type="ECO:0000313" key="15">
    <source>
        <dbReference type="Proteomes" id="UP000030765"/>
    </source>
</evidence>
<dbReference type="PANTHER" id="PTHR28547">
    <property type="entry name" value="PROTEIN MMS22-LIKE"/>
    <property type="match status" value="1"/>
</dbReference>
<dbReference type="InterPro" id="IPR016024">
    <property type="entry name" value="ARM-type_fold"/>
</dbReference>
<evidence type="ECO:0000259" key="12">
    <source>
        <dbReference type="Pfam" id="PF14911"/>
    </source>
</evidence>
<dbReference type="SUPFAM" id="SSF48371">
    <property type="entry name" value="ARM repeat"/>
    <property type="match status" value="1"/>
</dbReference>
<dbReference type="VEuPathDB" id="VectorBase:ASIS018098"/>
<dbReference type="STRING" id="74873.A0A084VV13"/>
<dbReference type="InterPro" id="IPR042320">
    <property type="entry name" value="MMS22-like"/>
</dbReference>
<evidence type="ECO:0000256" key="3">
    <source>
        <dbReference type="ARBA" id="ARBA00006585"/>
    </source>
</evidence>
<dbReference type="Pfam" id="PF14911">
    <property type="entry name" value="MMS22L_C"/>
    <property type="match status" value="1"/>
</dbReference>
<evidence type="ECO:0000256" key="7">
    <source>
        <dbReference type="ARBA" id="ARBA00022853"/>
    </source>
</evidence>
<evidence type="ECO:0000313" key="14">
    <source>
        <dbReference type="EnsemblMetazoa" id="ASIC009533-PA"/>
    </source>
</evidence>
<evidence type="ECO:0000256" key="6">
    <source>
        <dbReference type="ARBA" id="ARBA00022763"/>
    </source>
</evidence>
<dbReference type="Proteomes" id="UP000030765">
    <property type="component" value="Unassembled WGS sequence"/>
</dbReference>
<keyword evidence="9" id="KW-0539">Nucleus</keyword>
<proteinExistence type="inferred from homology"/>
<dbReference type="OrthoDB" id="8193282at2759"/>
<reference evidence="14" key="2">
    <citation type="submission" date="2020-05" db="UniProtKB">
        <authorList>
            <consortium name="EnsemblMetazoa"/>
        </authorList>
    </citation>
    <scope>IDENTIFICATION</scope>
</reference>
<keyword evidence="6" id="KW-0227">DNA damage</keyword>
<keyword evidence="5" id="KW-0158">Chromosome</keyword>
<dbReference type="GO" id="GO:0000724">
    <property type="term" value="P:double-strand break repair via homologous recombination"/>
    <property type="evidence" value="ECO:0007669"/>
    <property type="project" value="InterPro"/>
</dbReference>
<evidence type="ECO:0000256" key="10">
    <source>
        <dbReference type="ARBA" id="ARBA00033326"/>
    </source>
</evidence>
<gene>
    <name evidence="13" type="ORF">ZHAS_00009533</name>
</gene>
<feature type="domain" description="MMS22-like C-terminal" evidence="12">
    <location>
        <begin position="694"/>
        <end position="1053"/>
    </location>
</feature>
<protein>
    <recommendedName>
        <fullName evidence="4">Protein MMS22-like</fullName>
    </recommendedName>
    <alternativeName>
        <fullName evidence="10">Methyl methanesulfonate-sensitivity protein 22-like</fullName>
    </alternativeName>
</protein>
<evidence type="ECO:0000256" key="5">
    <source>
        <dbReference type="ARBA" id="ARBA00022454"/>
    </source>
</evidence>
<dbReference type="EMBL" id="ATLV01017144">
    <property type="status" value="NOT_ANNOTATED_CDS"/>
    <property type="molecule type" value="Genomic_DNA"/>
</dbReference>